<protein>
    <submittedName>
        <fullName evidence="1">Uncharacterized protein</fullName>
    </submittedName>
</protein>
<dbReference type="EMBL" id="JACRSV010000003">
    <property type="protein sequence ID" value="MBC8560392.1"/>
    <property type="molecule type" value="Genomic_DNA"/>
</dbReference>
<dbReference type="RefSeq" id="WP_249295388.1">
    <property type="nucleotide sequence ID" value="NZ_JACRSV010000003.1"/>
</dbReference>
<accession>A0A926E524</accession>
<reference evidence="1" key="1">
    <citation type="submission" date="2020-08" db="EMBL/GenBank/DDBJ databases">
        <title>Genome public.</title>
        <authorList>
            <person name="Liu C."/>
            <person name="Sun Q."/>
        </authorList>
    </citation>
    <scope>NUCLEOTIDE SEQUENCE</scope>
    <source>
        <strain evidence="1">NSJ-33</strain>
    </source>
</reference>
<evidence type="ECO:0000313" key="2">
    <source>
        <dbReference type="Proteomes" id="UP000610760"/>
    </source>
</evidence>
<sequence>MYPGEKKNRASKTALLNLSFSRAVRLPFAIILLCDRVEMNSIKPVSQGKVTGQKPCIHAGLRRFNGHSNSTNTNQFCLMIILCRVRSSFDYLMYPYYPAYMS</sequence>
<name>A0A926E524_9FIRM</name>
<proteinExistence type="predicted"/>
<evidence type="ECO:0000313" key="1">
    <source>
        <dbReference type="EMBL" id="MBC8560392.1"/>
    </source>
</evidence>
<gene>
    <name evidence="1" type="ORF">H8710_09995</name>
</gene>
<keyword evidence="2" id="KW-1185">Reference proteome</keyword>
<dbReference type="AlphaFoldDB" id="A0A926E524"/>
<dbReference type="Proteomes" id="UP000610760">
    <property type="component" value="Unassembled WGS sequence"/>
</dbReference>
<organism evidence="1 2">
    <name type="scientific">Fumia xinanensis</name>
    <dbReference type="NCBI Taxonomy" id="2763659"/>
    <lineage>
        <taxon>Bacteria</taxon>
        <taxon>Bacillati</taxon>
        <taxon>Bacillota</taxon>
        <taxon>Clostridia</taxon>
        <taxon>Eubacteriales</taxon>
        <taxon>Oscillospiraceae</taxon>
        <taxon>Fumia</taxon>
    </lineage>
</organism>
<comment type="caution">
    <text evidence="1">The sequence shown here is derived from an EMBL/GenBank/DDBJ whole genome shotgun (WGS) entry which is preliminary data.</text>
</comment>